<evidence type="ECO:0000256" key="4">
    <source>
        <dbReference type="ARBA" id="ARBA00023040"/>
    </source>
</evidence>
<name>A0A553QYX5_9TELE</name>
<evidence type="ECO:0000256" key="7">
    <source>
        <dbReference type="ARBA" id="ARBA00023180"/>
    </source>
</evidence>
<dbReference type="PANTHER" id="PTHR24232:SF82">
    <property type="entry name" value="P2Y PURINOCEPTOR 8-LIKE"/>
    <property type="match status" value="1"/>
</dbReference>
<dbReference type="GO" id="GO:0004930">
    <property type="term" value="F:G protein-coupled receptor activity"/>
    <property type="evidence" value="ECO:0007669"/>
    <property type="project" value="UniProtKB-KW"/>
</dbReference>
<reference evidence="11 12" key="1">
    <citation type="journal article" date="2019" name="Sci. Data">
        <title>Hybrid genome assembly and annotation of Danionella translucida.</title>
        <authorList>
            <person name="Kadobianskyi M."/>
            <person name="Schulze L."/>
            <person name="Schuelke M."/>
            <person name="Judkewitz B."/>
        </authorList>
    </citation>
    <scope>NUCLEOTIDE SEQUENCE [LARGE SCALE GENOMIC DNA]</scope>
    <source>
        <strain evidence="11 12">Bolton</strain>
    </source>
</reference>
<evidence type="ECO:0000313" key="12">
    <source>
        <dbReference type="Proteomes" id="UP000316079"/>
    </source>
</evidence>
<feature type="transmembrane region" description="Helical" evidence="9">
    <location>
        <begin position="144"/>
        <end position="167"/>
    </location>
</feature>
<comment type="subcellular location">
    <subcellularLocation>
        <location evidence="1">Membrane</location>
        <topology evidence="1">Multi-pass membrane protein</topology>
    </subcellularLocation>
</comment>
<keyword evidence="3 9" id="KW-1133">Transmembrane helix</keyword>
<protein>
    <recommendedName>
        <fullName evidence="10">G-protein coupled receptors family 1 profile domain-containing protein</fullName>
    </recommendedName>
</protein>
<evidence type="ECO:0000256" key="3">
    <source>
        <dbReference type="ARBA" id="ARBA00022989"/>
    </source>
</evidence>
<feature type="transmembrane region" description="Helical" evidence="9">
    <location>
        <begin position="53"/>
        <end position="81"/>
    </location>
</feature>
<organism evidence="11 12">
    <name type="scientific">Danionella cerebrum</name>
    <dbReference type="NCBI Taxonomy" id="2873325"/>
    <lineage>
        <taxon>Eukaryota</taxon>
        <taxon>Metazoa</taxon>
        <taxon>Chordata</taxon>
        <taxon>Craniata</taxon>
        <taxon>Vertebrata</taxon>
        <taxon>Euteleostomi</taxon>
        <taxon>Actinopterygii</taxon>
        <taxon>Neopterygii</taxon>
        <taxon>Teleostei</taxon>
        <taxon>Ostariophysi</taxon>
        <taxon>Cypriniformes</taxon>
        <taxon>Danionidae</taxon>
        <taxon>Danioninae</taxon>
        <taxon>Danionella</taxon>
    </lineage>
</organism>
<evidence type="ECO:0000259" key="10">
    <source>
        <dbReference type="PROSITE" id="PS50262"/>
    </source>
</evidence>
<keyword evidence="7" id="KW-0325">Glycoprotein</keyword>
<keyword evidence="2 9" id="KW-0812">Transmembrane</keyword>
<dbReference type="SUPFAM" id="SSF81321">
    <property type="entry name" value="Family A G protein-coupled receptor-like"/>
    <property type="match status" value="1"/>
</dbReference>
<feature type="transmembrane region" description="Helical" evidence="9">
    <location>
        <begin position="12"/>
        <end position="33"/>
    </location>
</feature>
<keyword evidence="12" id="KW-1185">Reference proteome</keyword>
<keyword evidence="4" id="KW-0297">G-protein coupled receptor</keyword>
<accession>A0A553QYX5</accession>
<keyword evidence="8" id="KW-0807">Transducer</keyword>
<dbReference type="GO" id="GO:0007200">
    <property type="term" value="P:phospholipase C-activating G protein-coupled receptor signaling pathway"/>
    <property type="evidence" value="ECO:0007669"/>
    <property type="project" value="TreeGrafter"/>
</dbReference>
<evidence type="ECO:0000256" key="8">
    <source>
        <dbReference type="ARBA" id="ARBA00023224"/>
    </source>
</evidence>
<gene>
    <name evidence="11" type="ORF">DNTS_002632</name>
</gene>
<dbReference type="AlphaFoldDB" id="A0A553QYX5"/>
<evidence type="ECO:0000313" key="11">
    <source>
        <dbReference type="EMBL" id="TRY95173.1"/>
    </source>
</evidence>
<evidence type="ECO:0000256" key="1">
    <source>
        <dbReference type="ARBA" id="ARBA00004141"/>
    </source>
</evidence>
<evidence type="ECO:0000256" key="6">
    <source>
        <dbReference type="ARBA" id="ARBA00023170"/>
    </source>
</evidence>
<evidence type="ECO:0000256" key="9">
    <source>
        <dbReference type="SAM" id="Phobius"/>
    </source>
</evidence>
<keyword evidence="6" id="KW-0675">Receptor</keyword>
<comment type="caution">
    <text evidence="11">The sequence shown here is derived from an EMBL/GenBank/DDBJ whole genome shotgun (WGS) entry which is preliminary data.</text>
</comment>
<keyword evidence="5 9" id="KW-0472">Membrane</keyword>
<feature type="transmembrane region" description="Helical" evidence="9">
    <location>
        <begin position="188"/>
        <end position="217"/>
    </location>
</feature>
<dbReference type="Proteomes" id="UP000316079">
    <property type="component" value="Unassembled WGS sequence"/>
</dbReference>
<evidence type="ECO:0000256" key="2">
    <source>
        <dbReference type="ARBA" id="ARBA00022692"/>
    </source>
</evidence>
<dbReference type="PRINTS" id="PR00237">
    <property type="entry name" value="GPCRRHODOPSN"/>
</dbReference>
<dbReference type="PROSITE" id="PS50262">
    <property type="entry name" value="G_PROTEIN_RECEP_F1_2"/>
    <property type="match status" value="1"/>
</dbReference>
<dbReference type="InterPro" id="IPR000276">
    <property type="entry name" value="GPCR_Rhodpsn"/>
</dbReference>
<feature type="domain" description="G-protein coupled receptors family 1 profile" evidence="10">
    <location>
        <begin position="1"/>
        <end position="254"/>
    </location>
</feature>
<dbReference type="OrthoDB" id="10011262at2759"/>
<dbReference type="EMBL" id="SRMA01025404">
    <property type="protein sequence ID" value="TRY95173.1"/>
    <property type="molecule type" value="Genomic_DNA"/>
</dbReference>
<dbReference type="InterPro" id="IPR017452">
    <property type="entry name" value="GPCR_Rhodpsn_7TM"/>
</dbReference>
<evidence type="ECO:0000256" key="5">
    <source>
        <dbReference type="ARBA" id="ARBA00023136"/>
    </source>
</evidence>
<dbReference type="Pfam" id="PF00001">
    <property type="entry name" value="7tm_1"/>
    <property type="match status" value="1"/>
</dbReference>
<sequence length="296" mass="33717">MRPSQPWSIGSIGVLNLALCDLAYLASVGPWVAYIRSDYNWKMGRSLCILVKILYFAGMTSSTMFICAISTDRLFAIVFPLKSRMIRTTQNTVLVSLLLWAVTAVFIYISYPNIIYWDREDGISVCGAVVITTLRPAETTYSLLSYYCTQVTVPLFLIIPSYVKIISRMNQSRQQWGPGNMQGLDKTIWLIALFIANFLVCWVPAQLLHIIACIIFYSLDYCKNACWIAWVVNLLSEVSQILYCLNACLDPLIFHMQRGHCELPLMVALANWARKVLKISKKQEKQVENDLQVQKT</sequence>
<dbReference type="GO" id="GO:0035025">
    <property type="term" value="P:positive regulation of Rho protein signal transduction"/>
    <property type="evidence" value="ECO:0007669"/>
    <property type="project" value="TreeGrafter"/>
</dbReference>
<dbReference type="CDD" id="cd00637">
    <property type="entry name" value="7tm_classA_rhodopsin-like"/>
    <property type="match status" value="1"/>
</dbReference>
<proteinExistence type="predicted"/>
<feature type="transmembrane region" description="Helical" evidence="9">
    <location>
        <begin position="93"/>
        <end position="111"/>
    </location>
</feature>
<dbReference type="GO" id="GO:0005886">
    <property type="term" value="C:plasma membrane"/>
    <property type="evidence" value="ECO:0007669"/>
    <property type="project" value="TreeGrafter"/>
</dbReference>
<dbReference type="STRING" id="623744.A0A553QYX5"/>
<dbReference type="Gene3D" id="1.20.1070.10">
    <property type="entry name" value="Rhodopsin 7-helix transmembrane proteins"/>
    <property type="match status" value="1"/>
</dbReference>
<dbReference type="PANTHER" id="PTHR24232">
    <property type="entry name" value="G-PROTEIN COUPLED RECEPTOR"/>
    <property type="match status" value="1"/>
</dbReference>